<reference evidence="3" key="1">
    <citation type="submission" date="2016-11" db="UniProtKB">
        <authorList>
            <consortium name="WormBaseParasite"/>
        </authorList>
    </citation>
    <scope>IDENTIFICATION</scope>
</reference>
<dbReference type="Proteomes" id="UP000095282">
    <property type="component" value="Unplaced"/>
</dbReference>
<keyword evidence="2" id="KW-1185">Reference proteome</keyword>
<name>A0A1I7UM62_9PELO</name>
<dbReference type="STRING" id="1561998.A0A1I7UM62"/>
<organism evidence="2 3">
    <name type="scientific">Caenorhabditis tropicalis</name>
    <dbReference type="NCBI Taxonomy" id="1561998"/>
    <lineage>
        <taxon>Eukaryota</taxon>
        <taxon>Metazoa</taxon>
        <taxon>Ecdysozoa</taxon>
        <taxon>Nematoda</taxon>
        <taxon>Chromadorea</taxon>
        <taxon>Rhabditida</taxon>
        <taxon>Rhabditina</taxon>
        <taxon>Rhabditomorpha</taxon>
        <taxon>Rhabditoidea</taxon>
        <taxon>Rhabditidae</taxon>
        <taxon>Peloderinae</taxon>
        <taxon>Caenorhabditis</taxon>
    </lineage>
</organism>
<dbReference type="PANTHER" id="PTHR21193">
    <property type="entry name" value="OXIDOREDUCTASE-LIKE DOMAIN-CONTAINING PROTEIN 1"/>
    <property type="match status" value="1"/>
</dbReference>
<evidence type="ECO:0000313" key="2">
    <source>
        <dbReference type="Proteomes" id="UP000095282"/>
    </source>
</evidence>
<dbReference type="GO" id="GO:0005739">
    <property type="term" value="C:mitochondrion"/>
    <property type="evidence" value="ECO:0007669"/>
    <property type="project" value="TreeGrafter"/>
</dbReference>
<evidence type="ECO:0000313" key="3">
    <source>
        <dbReference type="WBParaSite" id="Csp11.Scaffold630.g17355.t1"/>
    </source>
</evidence>
<accession>A0A1I7UM62</accession>
<dbReference type="WBParaSite" id="Csp11.Scaffold630.g17355.t1">
    <property type="protein sequence ID" value="Csp11.Scaffold630.g17355.t1"/>
    <property type="gene ID" value="Csp11.Scaffold630.g17355"/>
</dbReference>
<dbReference type="PANTHER" id="PTHR21193:SF3">
    <property type="entry name" value="OXIDOREDUCTASE-LIKE DOMAIN-CONTAINING PROTEIN 1"/>
    <property type="match status" value="1"/>
</dbReference>
<evidence type="ECO:0000259" key="1">
    <source>
        <dbReference type="Pfam" id="PF09791"/>
    </source>
</evidence>
<feature type="domain" description="Oxidoreductase-like" evidence="1">
    <location>
        <begin position="27"/>
        <end position="59"/>
    </location>
</feature>
<proteinExistence type="predicted"/>
<dbReference type="InterPro" id="IPR039251">
    <property type="entry name" value="OXLD1"/>
</dbReference>
<protein>
    <submittedName>
        <fullName evidence="3">Oxidoreductase-like domain-containing protein</fullName>
    </submittedName>
</protein>
<dbReference type="Pfam" id="PF09791">
    <property type="entry name" value="Oxidored-like"/>
    <property type="match status" value="1"/>
</dbReference>
<dbReference type="eggNOG" id="KOG1192">
    <property type="taxonomic scope" value="Eukaryota"/>
</dbReference>
<sequence>MSIAVNNGFSIIKRCTQRFLASYNMRPPIEPDPGMCCQEGCESCVWLIYAQELLDYYRQKYPTNTLERVKEEIGDKIESPSVKEYVMMELSMTDKRYRDMASIGIKKKKPADGK</sequence>
<dbReference type="InterPro" id="IPR019180">
    <property type="entry name" value="Oxidoreductase-like_N"/>
</dbReference>
<dbReference type="AlphaFoldDB" id="A0A1I7UM62"/>